<dbReference type="PANTHER" id="PTHR35810:SF1">
    <property type="entry name" value="CYTOPLASMIC PROTEIN"/>
    <property type="match status" value="1"/>
</dbReference>
<name>X1PJW9_9ZZZZ</name>
<feature type="non-terminal residue" evidence="1">
    <location>
        <position position="90"/>
    </location>
</feature>
<dbReference type="AlphaFoldDB" id="X1PJW9"/>
<organism evidence="1">
    <name type="scientific">marine sediment metagenome</name>
    <dbReference type="NCBI Taxonomy" id="412755"/>
    <lineage>
        <taxon>unclassified sequences</taxon>
        <taxon>metagenomes</taxon>
        <taxon>ecological metagenomes</taxon>
    </lineage>
</organism>
<sequence>MDGPARTRRRFTGQTRIQVRLEKETVWLTQAALADLYQTTPQNITTHIRNIYEEGELTDEATCKDYLRVHREGNRDVERNLKHYNLEWNV</sequence>
<comment type="caution">
    <text evidence="1">The sequence shown here is derived from an EMBL/GenBank/DDBJ whole genome shotgun (WGS) entry which is preliminary data.</text>
</comment>
<proteinExistence type="predicted"/>
<gene>
    <name evidence="1" type="ORF">S06H3_56909</name>
</gene>
<evidence type="ECO:0000313" key="1">
    <source>
        <dbReference type="EMBL" id="GAI56138.1"/>
    </source>
</evidence>
<protein>
    <submittedName>
        <fullName evidence="1">Uncharacterized protein</fullName>
    </submittedName>
</protein>
<accession>X1PJW9</accession>
<reference evidence="1" key="1">
    <citation type="journal article" date="2014" name="Front. Microbiol.">
        <title>High frequency of phylogenetically diverse reductive dehalogenase-homologous genes in deep subseafloor sedimentary metagenomes.</title>
        <authorList>
            <person name="Kawai M."/>
            <person name="Futagami T."/>
            <person name="Toyoda A."/>
            <person name="Takaki Y."/>
            <person name="Nishi S."/>
            <person name="Hori S."/>
            <person name="Arai W."/>
            <person name="Tsubouchi T."/>
            <person name="Morono Y."/>
            <person name="Uchiyama I."/>
            <person name="Ito T."/>
            <person name="Fujiyama A."/>
            <person name="Inagaki F."/>
            <person name="Takami H."/>
        </authorList>
    </citation>
    <scope>NUCLEOTIDE SEQUENCE</scope>
    <source>
        <strain evidence="1">Expedition CK06-06</strain>
    </source>
</reference>
<dbReference type="EMBL" id="BARV01036663">
    <property type="protein sequence ID" value="GAI56138.1"/>
    <property type="molecule type" value="Genomic_DNA"/>
</dbReference>
<dbReference type="PANTHER" id="PTHR35810">
    <property type="entry name" value="CYTOPLASMIC PROTEIN-RELATED"/>
    <property type="match status" value="1"/>
</dbReference>